<keyword evidence="2" id="KW-1185">Reference proteome</keyword>
<sequence>MLAMLSTALRYLRLHVTFMARVWLVLHIGKMFTIADFIERRENVWPMHTSNAINAPNAVLIFSEAASICGDATFKAVCSDAMRLTSTRPRPYRVLSIFSETARPLSTLRSIISYLLMGGSRALDFDHWYGFDLTFKPLSHTGCELAREKGSLRGERLPES</sequence>
<proteinExistence type="predicted"/>
<evidence type="ECO:0000313" key="2">
    <source>
        <dbReference type="Proteomes" id="UP000799755"/>
    </source>
</evidence>
<reference evidence="1" key="1">
    <citation type="journal article" date="2020" name="Stud. Mycol.">
        <title>101 Dothideomycetes genomes: a test case for predicting lifestyles and emergence of pathogens.</title>
        <authorList>
            <person name="Haridas S."/>
            <person name="Albert R."/>
            <person name="Binder M."/>
            <person name="Bloem J."/>
            <person name="Labutti K."/>
            <person name="Salamov A."/>
            <person name="Andreopoulos B."/>
            <person name="Baker S."/>
            <person name="Barry K."/>
            <person name="Bills G."/>
            <person name="Bluhm B."/>
            <person name="Cannon C."/>
            <person name="Castanera R."/>
            <person name="Culley D."/>
            <person name="Daum C."/>
            <person name="Ezra D."/>
            <person name="Gonzalez J."/>
            <person name="Henrissat B."/>
            <person name="Kuo A."/>
            <person name="Liang C."/>
            <person name="Lipzen A."/>
            <person name="Lutzoni F."/>
            <person name="Magnuson J."/>
            <person name="Mondo S."/>
            <person name="Nolan M."/>
            <person name="Ohm R."/>
            <person name="Pangilinan J."/>
            <person name="Park H.-J."/>
            <person name="Ramirez L."/>
            <person name="Alfaro M."/>
            <person name="Sun H."/>
            <person name="Tritt A."/>
            <person name="Yoshinaga Y."/>
            <person name="Zwiers L.-H."/>
            <person name="Turgeon B."/>
            <person name="Goodwin S."/>
            <person name="Spatafora J."/>
            <person name="Crous P."/>
            <person name="Grigoriev I."/>
        </authorList>
    </citation>
    <scope>NUCLEOTIDE SEQUENCE</scope>
    <source>
        <strain evidence="1">ATCC 200398</strain>
    </source>
</reference>
<protein>
    <submittedName>
        <fullName evidence="1">Uncharacterized protein</fullName>
    </submittedName>
</protein>
<dbReference type="Proteomes" id="UP000799755">
    <property type="component" value="Unassembled WGS sequence"/>
</dbReference>
<dbReference type="EMBL" id="MU003504">
    <property type="protein sequence ID" value="KAF2471546.1"/>
    <property type="molecule type" value="Genomic_DNA"/>
</dbReference>
<gene>
    <name evidence="1" type="ORF">BDR25DRAFT_354078</name>
</gene>
<name>A0ACB6QZC5_9PLEO</name>
<organism evidence="1 2">
    <name type="scientific">Lindgomyces ingoldianus</name>
    <dbReference type="NCBI Taxonomy" id="673940"/>
    <lineage>
        <taxon>Eukaryota</taxon>
        <taxon>Fungi</taxon>
        <taxon>Dikarya</taxon>
        <taxon>Ascomycota</taxon>
        <taxon>Pezizomycotina</taxon>
        <taxon>Dothideomycetes</taxon>
        <taxon>Pleosporomycetidae</taxon>
        <taxon>Pleosporales</taxon>
        <taxon>Lindgomycetaceae</taxon>
        <taxon>Lindgomyces</taxon>
    </lineage>
</organism>
<comment type="caution">
    <text evidence="1">The sequence shown here is derived from an EMBL/GenBank/DDBJ whole genome shotgun (WGS) entry which is preliminary data.</text>
</comment>
<accession>A0ACB6QZC5</accession>
<evidence type="ECO:0000313" key="1">
    <source>
        <dbReference type="EMBL" id="KAF2471546.1"/>
    </source>
</evidence>